<dbReference type="RefSeq" id="WP_095424050.1">
    <property type="nucleotide sequence ID" value="NZ_CP022996.1"/>
</dbReference>
<accession>A0A248W1L1</accession>
<dbReference type="AlphaFoldDB" id="A0A248W1L1"/>
<geneLocation type="plasmid" evidence="2 3">
    <name>pBN6</name>
</geneLocation>
<keyword evidence="3" id="KW-1185">Reference proteome</keyword>
<feature type="region of interest" description="Disordered" evidence="1">
    <location>
        <begin position="237"/>
        <end position="261"/>
    </location>
</feature>
<sequence>MSEKKTLPDINEANRIFWKEHDPMTVYPESIVGATTALEMYDTHGHGRFIWQAYQHFRAAEKHWPAYKKNLEDYTRQATGVSAPTVNDGVINALRDRVMSLIDGVFDDLLKLRGTSDDTGNQAIKRALKIDGRKAPVNSVARATDTQIVESMMTMYRHLASLQERYKGGRSQMPGPPPSSAKHIERIVARQTGAGMSKIDAVWRAYLANGQYAGYCRELVDHCKRVDKELRTVRCPRPKTRKRSPARPSADHVWRTTIKKT</sequence>
<evidence type="ECO:0000313" key="2">
    <source>
        <dbReference type="EMBL" id="ASW04440.1"/>
    </source>
</evidence>
<dbReference type="KEGG" id="parb:CJU94_40580"/>
<organism evidence="2 3">
    <name type="scientific">Paraburkholderia aromaticivorans</name>
    <dbReference type="NCBI Taxonomy" id="2026199"/>
    <lineage>
        <taxon>Bacteria</taxon>
        <taxon>Pseudomonadati</taxon>
        <taxon>Pseudomonadota</taxon>
        <taxon>Betaproteobacteria</taxon>
        <taxon>Burkholderiales</taxon>
        <taxon>Burkholderiaceae</taxon>
        <taxon>Paraburkholderia</taxon>
    </lineage>
</organism>
<proteinExistence type="predicted"/>
<dbReference type="Proteomes" id="UP000215158">
    <property type="component" value="Plasmid pBN6"/>
</dbReference>
<gene>
    <name evidence="2" type="ORF">CJU94_40580</name>
</gene>
<keyword evidence="2" id="KW-0614">Plasmid</keyword>
<protein>
    <submittedName>
        <fullName evidence="2">Uncharacterized protein</fullName>
    </submittedName>
</protein>
<reference evidence="2 3" key="1">
    <citation type="submission" date="2017-08" db="EMBL/GenBank/DDBJ databases">
        <title>Identification and genetic characteristics of simultaneous BTEX- and naphthalene-degrading Paraburkholderia sp. BN5 isolated from petroleum-contaminated soil.</title>
        <authorList>
            <person name="Lee Y."/>
            <person name="Jeon C.O."/>
        </authorList>
    </citation>
    <scope>NUCLEOTIDE SEQUENCE [LARGE SCALE GENOMIC DNA]</scope>
    <source>
        <strain evidence="2 3">BN5</strain>
        <plasmid evidence="2 3">pBN6</plasmid>
    </source>
</reference>
<dbReference type="EMBL" id="CP022996">
    <property type="protein sequence ID" value="ASW04440.1"/>
    <property type="molecule type" value="Genomic_DNA"/>
</dbReference>
<evidence type="ECO:0000256" key="1">
    <source>
        <dbReference type="SAM" id="MobiDB-lite"/>
    </source>
</evidence>
<evidence type="ECO:0000313" key="3">
    <source>
        <dbReference type="Proteomes" id="UP000215158"/>
    </source>
</evidence>
<name>A0A248W1L1_9BURK</name>